<dbReference type="Gene3D" id="3.80.10.10">
    <property type="entry name" value="Ribonuclease Inhibitor"/>
    <property type="match status" value="2"/>
</dbReference>
<feature type="compositionally biased region" description="Basic residues" evidence="4">
    <location>
        <begin position="17"/>
        <end position="32"/>
    </location>
</feature>
<proteinExistence type="predicted"/>
<dbReference type="InterPro" id="IPR027038">
    <property type="entry name" value="RanGap"/>
</dbReference>
<dbReference type="GO" id="GO:0005634">
    <property type="term" value="C:nucleus"/>
    <property type="evidence" value="ECO:0007669"/>
    <property type="project" value="TreeGrafter"/>
</dbReference>
<keyword evidence="3" id="KW-0677">Repeat</keyword>
<dbReference type="GO" id="GO:0005096">
    <property type="term" value="F:GTPase activator activity"/>
    <property type="evidence" value="ECO:0007669"/>
    <property type="project" value="UniProtKB-KW"/>
</dbReference>
<dbReference type="PANTHER" id="PTHR24113:SF12">
    <property type="entry name" value="RAN GTPASE-ACTIVATING PROTEIN 1"/>
    <property type="match status" value="1"/>
</dbReference>
<dbReference type="OrthoDB" id="76105at2759"/>
<evidence type="ECO:0000313" key="5">
    <source>
        <dbReference type="EMBL" id="GBG32751.1"/>
    </source>
</evidence>
<evidence type="ECO:0000256" key="4">
    <source>
        <dbReference type="SAM" id="MobiDB-lite"/>
    </source>
</evidence>
<dbReference type="InterPro" id="IPR032675">
    <property type="entry name" value="LRR_dom_sf"/>
</dbReference>
<dbReference type="Pfam" id="PF13516">
    <property type="entry name" value="LRR_6"/>
    <property type="match status" value="1"/>
</dbReference>
<dbReference type="Proteomes" id="UP000241890">
    <property type="component" value="Unassembled WGS sequence"/>
</dbReference>
<comment type="caution">
    <text evidence="5">The sequence shown here is derived from an EMBL/GenBank/DDBJ whole genome shotgun (WGS) entry which is preliminary data.</text>
</comment>
<organism evidence="5 6">
    <name type="scientific">Hondaea fermentalgiana</name>
    <dbReference type="NCBI Taxonomy" id="2315210"/>
    <lineage>
        <taxon>Eukaryota</taxon>
        <taxon>Sar</taxon>
        <taxon>Stramenopiles</taxon>
        <taxon>Bigyra</taxon>
        <taxon>Labyrinthulomycetes</taxon>
        <taxon>Thraustochytrida</taxon>
        <taxon>Thraustochytriidae</taxon>
        <taxon>Hondaea</taxon>
    </lineage>
</organism>
<feature type="region of interest" description="Disordered" evidence="4">
    <location>
        <begin position="1"/>
        <end position="66"/>
    </location>
</feature>
<gene>
    <name evidence="5" type="ORF">FCC1311_089762</name>
</gene>
<evidence type="ECO:0000256" key="3">
    <source>
        <dbReference type="ARBA" id="ARBA00022737"/>
    </source>
</evidence>
<protein>
    <submittedName>
        <fullName evidence="5">NACHT, LRR and PYD domains-containing protein 5</fullName>
    </submittedName>
</protein>
<keyword evidence="2" id="KW-0433">Leucine-rich repeat</keyword>
<sequence>MRSTLENRDGNVEQKTTRRSRKYKGSSKPRHLREKEDNDLGNDSEESTESWDDEDTSDGEADYTLGTYTDTAGRKLDLSDTESLVNLASLHLNGQGVNDPMLAQLGKALVHLPHLRVLDLSSNALADSCAGLVAQILAQRGSGLEELSLRDNRLRLAGAQTVGRALLRNETLKSLDLSENLFAEDPAAGKVLGELFGEARNVLSRLVISLRDPRNDRASMTKRGSTATFVSRIMSAHCSITALGLVQRSLPKAALVALASEGVSKAYLRVLDLSMAFIGSQGAVILSKAMIRADALMRGADVHASRYQSKLREASRESFHLLEELVLRMNGIGALGASWLAKAIASSFTLKRVNLAANELTDACAGRLARALTETEAPINELNLARNKFYRADLETTQRGAEVLCKAVKETSSLVSLGPPEHLLFSVGIKRRLLEALRHDRADARHETGVLDDKVKRSSGTIELYAMSERTQLAQLLASPTAASVDLCTFSLPPGLGTVRSLRVVWETDPPLEWRVMRERRVQAVGDPSIEVCCAGDSHACGRLVAAKKRGERQRSWMRYEVDTVEWQSGDKLILEVRPEPAEGTSSWKGCYVQSLSVQATVEGADARLTEAKGESARDEEKTDSTEEAGRCIRLLQDRSWEFESSVLIDGRNTANAFLRVHDFYVHAGVRGGELQLAWDMRIEKVGSGEPLRDRRAPNGGTIGVQWRITKNGTASTALSGDEDSARLPAGQDVEDMSYAHYRVSLRTLDVFVGDTLSLWVRFPAHVLQRMRTRQLLTLRSTYTRLLHVSAQVSNDEDMDEEDASDAVPINLAGPDPFRLDARAAYLWA</sequence>
<dbReference type="GO" id="GO:0048471">
    <property type="term" value="C:perinuclear region of cytoplasm"/>
    <property type="evidence" value="ECO:0007669"/>
    <property type="project" value="TreeGrafter"/>
</dbReference>
<dbReference type="GO" id="GO:0005829">
    <property type="term" value="C:cytosol"/>
    <property type="evidence" value="ECO:0007669"/>
    <property type="project" value="TreeGrafter"/>
</dbReference>
<keyword evidence="1" id="KW-0343">GTPase activation</keyword>
<dbReference type="GO" id="GO:0031267">
    <property type="term" value="F:small GTPase binding"/>
    <property type="evidence" value="ECO:0007669"/>
    <property type="project" value="TreeGrafter"/>
</dbReference>
<dbReference type="AlphaFoldDB" id="A0A2R5GWG4"/>
<dbReference type="GO" id="GO:0006913">
    <property type="term" value="P:nucleocytoplasmic transport"/>
    <property type="evidence" value="ECO:0007669"/>
    <property type="project" value="TreeGrafter"/>
</dbReference>
<reference evidence="5 6" key="1">
    <citation type="submission" date="2017-12" db="EMBL/GenBank/DDBJ databases">
        <title>Sequencing, de novo assembly and annotation of complete genome of a new Thraustochytrid species, strain FCC1311.</title>
        <authorList>
            <person name="Sedici K."/>
            <person name="Godart F."/>
            <person name="Aiese Cigliano R."/>
            <person name="Sanseverino W."/>
            <person name="Barakat M."/>
            <person name="Ortet P."/>
            <person name="Marechal E."/>
            <person name="Cagnac O."/>
            <person name="Amato A."/>
        </authorList>
    </citation>
    <scope>NUCLEOTIDE SEQUENCE [LARGE SCALE GENOMIC DNA]</scope>
</reference>
<evidence type="ECO:0000256" key="1">
    <source>
        <dbReference type="ARBA" id="ARBA00022468"/>
    </source>
</evidence>
<feature type="compositionally biased region" description="Basic and acidic residues" evidence="4">
    <location>
        <begin position="1"/>
        <end position="16"/>
    </location>
</feature>
<dbReference type="InterPro" id="IPR001611">
    <property type="entry name" value="Leu-rich_rpt"/>
</dbReference>
<evidence type="ECO:0000256" key="2">
    <source>
        <dbReference type="ARBA" id="ARBA00022614"/>
    </source>
</evidence>
<keyword evidence="6" id="KW-1185">Reference proteome</keyword>
<dbReference type="PANTHER" id="PTHR24113">
    <property type="entry name" value="RAN GTPASE-ACTIVATING PROTEIN 1"/>
    <property type="match status" value="1"/>
</dbReference>
<name>A0A2R5GWG4_9STRA</name>
<evidence type="ECO:0000313" key="6">
    <source>
        <dbReference type="Proteomes" id="UP000241890"/>
    </source>
</evidence>
<accession>A0A2R5GWG4</accession>
<dbReference type="SUPFAM" id="SSF52047">
    <property type="entry name" value="RNI-like"/>
    <property type="match status" value="1"/>
</dbReference>
<dbReference type="SMART" id="SM00368">
    <property type="entry name" value="LRR_RI"/>
    <property type="match status" value="6"/>
</dbReference>
<dbReference type="EMBL" id="BEYU01000129">
    <property type="protein sequence ID" value="GBG32751.1"/>
    <property type="molecule type" value="Genomic_DNA"/>
</dbReference>
<feature type="compositionally biased region" description="Acidic residues" evidence="4">
    <location>
        <begin position="39"/>
        <end position="61"/>
    </location>
</feature>
<dbReference type="InParanoid" id="A0A2R5GWG4"/>